<gene>
    <name evidence="1" type="ORF">PC110_g18931</name>
</gene>
<feature type="non-terminal residue" evidence="1">
    <location>
        <position position="309"/>
    </location>
</feature>
<comment type="caution">
    <text evidence="1">The sequence shown here is derived from an EMBL/GenBank/DDBJ whole genome shotgun (WGS) entry which is preliminary data.</text>
</comment>
<dbReference type="PANTHER" id="PTHR40866">
    <property type="entry name" value="BED-TYPE DOMAIN-CONTAINING PROTEIN"/>
    <property type="match status" value="1"/>
</dbReference>
<dbReference type="VEuPathDB" id="FungiDB:PC110_g18931"/>
<dbReference type="PANTHER" id="PTHR40866:SF1">
    <property type="entry name" value="BED-TYPE DOMAIN-CONTAINING PROTEIN"/>
    <property type="match status" value="1"/>
</dbReference>
<dbReference type="Proteomes" id="UP000251314">
    <property type="component" value="Unassembled WGS sequence"/>
</dbReference>
<sequence>MVLRYKRIRDDVRQVKAVEEHVPTGAAHKKLMGRLEHLKKLDSVCKTLQDEGTSMAGVSLLFDQVTDDYLAMASYLQTNAKIVHTPVFEAVLVKIANDSKLTTAEARAVERFVVEPSTSTGKKKERSSDNYANEILRGGKQPRRDGVVAASYSDLAKMTFKLVAVRLASASASVELPIRQSSLAAAHVDVVREEDVEDVRLGGWQEPRVLQVSEVAAGQVAVGEADGGTAGQEGVAGRGSRVVCEEVVEGAQLDELRARPVQKETKLIAVRLASSWTSAWTSMALLVKQSVLAVSSVVWLMQPLTRRDR</sequence>
<dbReference type="EMBL" id="MJFZ01000856">
    <property type="protein sequence ID" value="RAW24639.1"/>
    <property type="molecule type" value="Genomic_DNA"/>
</dbReference>
<organism evidence="1 2">
    <name type="scientific">Phytophthora cactorum</name>
    <dbReference type="NCBI Taxonomy" id="29920"/>
    <lineage>
        <taxon>Eukaryota</taxon>
        <taxon>Sar</taxon>
        <taxon>Stramenopiles</taxon>
        <taxon>Oomycota</taxon>
        <taxon>Peronosporomycetes</taxon>
        <taxon>Peronosporales</taxon>
        <taxon>Peronosporaceae</taxon>
        <taxon>Phytophthora</taxon>
    </lineage>
</organism>
<evidence type="ECO:0000313" key="2">
    <source>
        <dbReference type="Proteomes" id="UP000251314"/>
    </source>
</evidence>
<proteinExistence type="predicted"/>
<dbReference type="OrthoDB" id="125975at2759"/>
<protein>
    <submittedName>
        <fullName evidence="1">Uncharacterized protein</fullName>
    </submittedName>
</protein>
<dbReference type="AlphaFoldDB" id="A0A329RK89"/>
<name>A0A329RK89_9STRA</name>
<accession>A0A329RK89</accession>
<evidence type="ECO:0000313" key="1">
    <source>
        <dbReference type="EMBL" id="RAW24639.1"/>
    </source>
</evidence>
<reference evidence="1 2" key="1">
    <citation type="submission" date="2018-01" db="EMBL/GenBank/DDBJ databases">
        <title>Draft genome of the strawberry crown rot pathogen Phytophthora cactorum.</title>
        <authorList>
            <person name="Armitage A.D."/>
            <person name="Lysoe E."/>
            <person name="Nellist C.F."/>
            <person name="Harrison R.J."/>
            <person name="Brurberg M.B."/>
        </authorList>
    </citation>
    <scope>NUCLEOTIDE SEQUENCE [LARGE SCALE GENOMIC DNA]</scope>
    <source>
        <strain evidence="1 2">10300</strain>
    </source>
</reference>
<keyword evidence="2" id="KW-1185">Reference proteome</keyword>